<dbReference type="Proteomes" id="UP000182121">
    <property type="component" value="Unassembled WGS sequence"/>
</dbReference>
<evidence type="ECO:0000313" key="2">
    <source>
        <dbReference type="EMBL" id="SEU00726.1"/>
    </source>
</evidence>
<organism evidence="2 3">
    <name type="scientific">Enterocloster clostridioformis</name>
    <dbReference type="NCBI Taxonomy" id="1531"/>
    <lineage>
        <taxon>Bacteria</taxon>
        <taxon>Bacillati</taxon>
        <taxon>Bacillota</taxon>
        <taxon>Clostridia</taxon>
        <taxon>Lachnospirales</taxon>
        <taxon>Lachnospiraceae</taxon>
        <taxon>Enterocloster</taxon>
    </lineage>
</organism>
<accession>A0A1I0IVT9</accession>
<feature type="domain" description="AI2M/AI1M-like HNH endonuclease" evidence="1">
    <location>
        <begin position="24"/>
        <end position="70"/>
    </location>
</feature>
<sequence>DIVARVVENYGRNSLIKRLQANKCEWCGAENVPLEIHHVRKLKDLSGRKQWEIAMIGRRRKTMALCIDCHDKLHAGKLD</sequence>
<feature type="non-terminal residue" evidence="2">
    <location>
        <position position="1"/>
    </location>
</feature>
<dbReference type="EMBL" id="FOIO01000045">
    <property type="protein sequence ID" value="SEU00726.1"/>
    <property type="molecule type" value="Genomic_DNA"/>
</dbReference>
<evidence type="ECO:0000313" key="3">
    <source>
        <dbReference type="Proteomes" id="UP000182121"/>
    </source>
</evidence>
<evidence type="ECO:0000259" key="1">
    <source>
        <dbReference type="Pfam" id="PF21368"/>
    </source>
</evidence>
<dbReference type="InterPro" id="IPR049030">
    <property type="entry name" value="AI2M-like_HNH"/>
</dbReference>
<name>A0A1I0IVT9_9FIRM</name>
<proteinExistence type="predicted"/>
<dbReference type="AlphaFoldDB" id="A0A1I0IVT9"/>
<reference evidence="2 3" key="1">
    <citation type="submission" date="2016-10" db="EMBL/GenBank/DDBJ databases">
        <authorList>
            <person name="Varghese N."/>
            <person name="Submissions S."/>
        </authorList>
    </citation>
    <scope>NUCLEOTIDE SEQUENCE [LARGE SCALE GENOMIC DNA]</scope>
    <source>
        <strain evidence="2 3">NLAE-zl-C196</strain>
    </source>
</reference>
<gene>
    <name evidence="2" type="ORF">SAMN05216521_10451</name>
</gene>
<comment type="caution">
    <text evidence="2">The sequence shown here is derived from an EMBL/GenBank/DDBJ whole genome shotgun (WGS) entry which is preliminary data.</text>
</comment>
<dbReference type="Pfam" id="PF21368">
    <property type="entry name" value="AI2M-like_HNH"/>
    <property type="match status" value="1"/>
</dbReference>
<protein>
    <recommendedName>
        <fullName evidence="1">AI2M/AI1M-like HNH endonuclease domain-containing protein</fullName>
    </recommendedName>
</protein>